<dbReference type="AlphaFoldDB" id="N2AJW2"/>
<evidence type="ECO:0000313" key="7">
    <source>
        <dbReference type="Proteomes" id="UP000012589"/>
    </source>
</evidence>
<evidence type="ECO:0000256" key="2">
    <source>
        <dbReference type="ARBA" id="ARBA00022630"/>
    </source>
</evidence>
<feature type="domain" description="Flavin reductase like" evidence="5">
    <location>
        <begin position="11"/>
        <end position="164"/>
    </location>
</feature>
<dbReference type="InterPro" id="IPR052174">
    <property type="entry name" value="Flavoredoxin"/>
</dbReference>
<proteinExistence type="inferred from homology"/>
<evidence type="ECO:0000313" key="6">
    <source>
        <dbReference type="EMBL" id="EMZ24714.1"/>
    </source>
</evidence>
<evidence type="ECO:0000256" key="4">
    <source>
        <dbReference type="SAM" id="MobiDB-lite"/>
    </source>
</evidence>
<gene>
    <name evidence="6" type="ORF">C823_03018</name>
</gene>
<organism evidence="6 7">
    <name type="scientific">Eubacterium plexicaudatum ASF492</name>
    <dbReference type="NCBI Taxonomy" id="1235802"/>
    <lineage>
        <taxon>Bacteria</taxon>
        <taxon>Bacillati</taxon>
        <taxon>Bacillota</taxon>
        <taxon>Clostridia</taxon>
        <taxon>Eubacteriales</taxon>
        <taxon>Eubacteriaceae</taxon>
        <taxon>Eubacterium</taxon>
    </lineage>
</organism>
<dbReference type="GO" id="GO:0016646">
    <property type="term" value="F:oxidoreductase activity, acting on the CH-NH group of donors, NAD or NADP as acceptor"/>
    <property type="evidence" value="ECO:0007669"/>
    <property type="project" value="UniProtKB-ARBA"/>
</dbReference>
<reference evidence="6 7" key="1">
    <citation type="journal article" date="2014" name="Genome Announc.">
        <title>Draft genome sequences of the altered schaedler flora, a defined bacterial community from gnotobiotic mice.</title>
        <authorList>
            <person name="Wannemuehler M.J."/>
            <person name="Overstreet A.M."/>
            <person name="Ward D.V."/>
            <person name="Phillips G.J."/>
        </authorList>
    </citation>
    <scope>NUCLEOTIDE SEQUENCE [LARGE SCALE GENOMIC DNA]</scope>
    <source>
        <strain evidence="6 7">ASF492</strain>
    </source>
</reference>
<evidence type="ECO:0000256" key="3">
    <source>
        <dbReference type="ARBA" id="ARBA00038054"/>
    </source>
</evidence>
<accession>N2AJW2</accession>
<dbReference type="STRING" id="1235802.C823_03018"/>
<dbReference type="PANTHER" id="PTHR43567:SF1">
    <property type="entry name" value="FLAVOREDOXIN"/>
    <property type="match status" value="1"/>
</dbReference>
<dbReference type="PATRIC" id="fig|1235802.3.peg.3190"/>
<name>N2AJW2_9FIRM</name>
<dbReference type="OrthoDB" id="9794638at2"/>
<dbReference type="EMBL" id="AQFT01000092">
    <property type="protein sequence ID" value="EMZ24714.1"/>
    <property type="molecule type" value="Genomic_DNA"/>
</dbReference>
<feature type="region of interest" description="Disordered" evidence="4">
    <location>
        <begin position="188"/>
        <end position="207"/>
    </location>
</feature>
<protein>
    <recommendedName>
        <fullName evidence="5">Flavin reductase like domain-containing protein</fullName>
    </recommendedName>
</protein>
<comment type="caution">
    <text evidence="6">The sequence shown here is derived from an EMBL/GenBank/DDBJ whole genome shotgun (WGS) entry which is preliminary data.</text>
</comment>
<keyword evidence="7" id="KW-1185">Reference proteome</keyword>
<dbReference type="SUPFAM" id="SSF50475">
    <property type="entry name" value="FMN-binding split barrel"/>
    <property type="match status" value="1"/>
</dbReference>
<dbReference type="Gene3D" id="2.30.110.10">
    <property type="entry name" value="Electron Transport, Fmn-binding Protein, Chain A"/>
    <property type="match status" value="1"/>
</dbReference>
<dbReference type="SMART" id="SM00903">
    <property type="entry name" value="Flavin_Reduct"/>
    <property type="match status" value="1"/>
</dbReference>
<evidence type="ECO:0000259" key="5">
    <source>
        <dbReference type="SMART" id="SM00903"/>
    </source>
</evidence>
<comment type="similarity">
    <text evidence="3">Belongs to the flavoredoxin family.</text>
</comment>
<dbReference type="InterPro" id="IPR012349">
    <property type="entry name" value="Split_barrel_FMN-bd"/>
</dbReference>
<evidence type="ECO:0000256" key="1">
    <source>
        <dbReference type="ARBA" id="ARBA00001917"/>
    </source>
</evidence>
<comment type="cofactor">
    <cofactor evidence="1">
        <name>FMN</name>
        <dbReference type="ChEBI" id="CHEBI:58210"/>
    </cofactor>
</comment>
<dbReference type="GO" id="GO:0010181">
    <property type="term" value="F:FMN binding"/>
    <property type="evidence" value="ECO:0007669"/>
    <property type="project" value="InterPro"/>
</dbReference>
<dbReference type="PANTHER" id="PTHR43567">
    <property type="entry name" value="FLAVOREDOXIN-RELATED-RELATED"/>
    <property type="match status" value="1"/>
</dbReference>
<keyword evidence="2" id="KW-0285">Flavoprotein</keyword>
<dbReference type="Pfam" id="PF01613">
    <property type="entry name" value="Flavin_Reduct"/>
    <property type="match status" value="1"/>
</dbReference>
<dbReference type="Proteomes" id="UP000012589">
    <property type="component" value="Unassembled WGS sequence"/>
</dbReference>
<dbReference type="HOGENOM" id="CLU_059021_5_1_9"/>
<sequence>MSKQNWKPGNMLYPVPAVMVTCQREGEKPNIITIAWAGTICSDPAMVSISIQKKRYSYALIRDTREFVLNLTTKKLAAATDYCGVCSGRDTDKFAQTGLTPCDSMAVNCPGIAESPVNIECKVTEIKPLGSHDLFLAEVVNVAVDDALLDETGRLHLDRSGLIAYSHGGYYELGRQLGTFGYSVRKKKTHAQKRTKNLTKKKQAHRK</sequence>
<dbReference type="InterPro" id="IPR002563">
    <property type="entry name" value="Flavin_Rdtase-like_dom"/>
</dbReference>
<dbReference type="eggNOG" id="COG1853">
    <property type="taxonomic scope" value="Bacteria"/>
</dbReference>